<keyword evidence="2" id="KW-1133">Transmembrane helix</keyword>
<proteinExistence type="predicted"/>
<protein>
    <submittedName>
        <fullName evidence="3">THO complex subunit 1-like</fullName>
    </submittedName>
</protein>
<dbReference type="EMBL" id="GGEC01045323">
    <property type="protein sequence ID" value="MBX25807.1"/>
    <property type="molecule type" value="Transcribed_RNA"/>
</dbReference>
<evidence type="ECO:0000313" key="3">
    <source>
        <dbReference type="EMBL" id="MBX25807.1"/>
    </source>
</evidence>
<name>A0A2P2M6H9_RHIMU</name>
<feature type="transmembrane region" description="Helical" evidence="2">
    <location>
        <begin position="89"/>
        <end position="110"/>
    </location>
</feature>
<feature type="coiled-coil region" evidence="1">
    <location>
        <begin position="36"/>
        <end position="63"/>
    </location>
</feature>
<reference evidence="3" key="1">
    <citation type="submission" date="2018-02" db="EMBL/GenBank/DDBJ databases">
        <title>Rhizophora mucronata_Transcriptome.</title>
        <authorList>
            <person name="Meera S.P."/>
            <person name="Sreeshan A."/>
            <person name="Augustine A."/>
        </authorList>
    </citation>
    <scope>NUCLEOTIDE SEQUENCE</scope>
    <source>
        <tissue evidence="3">Leaf</tissue>
    </source>
</reference>
<keyword evidence="2" id="KW-0472">Membrane</keyword>
<evidence type="ECO:0000256" key="2">
    <source>
        <dbReference type="SAM" id="Phobius"/>
    </source>
</evidence>
<keyword evidence="1" id="KW-0175">Coiled coil</keyword>
<sequence length="112" mass="12651">MIDNMEVLKSVILQPGSPENFALQAVQEVIKPQRPMKLAQDENQLLENMLRKLLQELVSSAAQSGGPIMEYGKSIDDGEISHGQIPHLLGSYLLLLANKFLPFFIFYFLFPF</sequence>
<evidence type="ECO:0000256" key="1">
    <source>
        <dbReference type="SAM" id="Coils"/>
    </source>
</evidence>
<accession>A0A2P2M6H9</accession>
<dbReference type="AlphaFoldDB" id="A0A2P2M6H9"/>
<organism evidence="3">
    <name type="scientific">Rhizophora mucronata</name>
    <name type="common">Asiatic mangrove</name>
    <dbReference type="NCBI Taxonomy" id="61149"/>
    <lineage>
        <taxon>Eukaryota</taxon>
        <taxon>Viridiplantae</taxon>
        <taxon>Streptophyta</taxon>
        <taxon>Embryophyta</taxon>
        <taxon>Tracheophyta</taxon>
        <taxon>Spermatophyta</taxon>
        <taxon>Magnoliopsida</taxon>
        <taxon>eudicotyledons</taxon>
        <taxon>Gunneridae</taxon>
        <taxon>Pentapetalae</taxon>
        <taxon>rosids</taxon>
        <taxon>fabids</taxon>
        <taxon>Malpighiales</taxon>
        <taxon>Rhizophoraceae</taxon>
        <taxon>Rhizophora</taxon>
    </lineage>
</organism>
<keyword evidence="2" id="KW-0812">Transmembrane</keyword>